<dbReference type="InterPro" id="IPR016891">
    <property type="entry name" value="DUF2321"/>
</dbReference>
<evidence type="ECO:0000313" key="1">
    <source>
        <dbReference type="EMBL" id="MEQ6353975.1"/>
    </source>
</evidence>
<reference evidence="1 2" key="1">
    <citation type="submission" date="2024-06" db="EMBL/GenBank/DDBJ databases">
        <title>Lysinibacillus zambalefons sp. nov., a Novel Firmicute Isolated from the Poon Bato Zambales Hyperalkaline Spring.</title>
        <authorList>
            <person name="Aja J.A."/>
            <person name="Lazaro J.E.H."/>
            <person name="Llorin L.D."/>
            <person name="Lim K.R."/>
            <person name="Teodosio J."/>
            <person name="Dalisay D.S."/>
        </authorList>
    </citation>
    <scope>NUCLEOTIDE SEQUENCE [LARGE SCALE GENOMIC DNA]</scope>
    <source>
        <strain evidence="1 2">M3</strain>
    </source>
</reference>
<proteinExistence type="predicted"/>
<accession>A0ABV1MN88</accession>
<gene>
    <name evidence="1" type="ORF">ABNX05_05045</name>
</gene>
<dbReference type="EMBL" id="JBEGDG010000002">
    <property type="protein sequence ID" value="MEQ6353975.1"/>
    <property type="molecule type" value="Genomic_DNA"/>
</dbReference>
<dbReference type="Pfam" id="PF10083">
    <property type="entry name" value="DUF2321"/>
    <property type="match status" value="1"/>
</dbReference>
<keyword evidence="2" id="KW-1185">Reference proteome</keyword>
<organism evidence="1 2">
    <name type="scientific">Lysinibacillus zambalensis</name>
    <dbReference type="NCBI Taxonomy" id="3160866"/>
    <lineage>
        <taxon>Bacteria</taxon>
        <taxon>Bacillati</taxon>
        <taxon>Bacillota</taxon>
        <taxon>Bacilli</taxon>
        <taxon>Bacillales</taxon>
        <taxon>Bacillaceae</taxon>
        <taxon>Lysinibacillus</taxon>
    </lineage>
</organism>
<dbReference type="RefSeq" id="WP_349658724.1">
    <property type="nucleotide sequence ID" value="NZ_JBEGDG010000002.1"/>
</dbReference>
<name>A0ABV1MN88_9BACI</name>
<comment type="caution">
    <text evidence="1">The sequence shown here is derived from an EMBL/GenBank/DDBJ whole genome shotgun (WGS) entry which is preliminary data.</text>
</comment>
<protein>
    <submittedName>
        <fullName evidence="1">DUF2321 domain-containing protein</fullName>
    </submittedName>
</protein>
<dbReference type="Proteomes" id="UP001478862">
    <property type="component" value="Unassembled WGS sequence"/>
</dbReference>
<evidence type="ECO:0000313" key="2">
    <source>
        <dbReference type="Proteomes" id="UP001478862"/>
    </source>
</evidence>
<sequence>MGVYHYATICTNGHIVNESAYKYTPFCQTCGKETVSNCQKCETDIRGAYSTEYGYETDYRAPSYCFNCGEAFPWTKMLLNNAIELIALDDQLPNDIKEIIKNALPDLIIETPSTPLATAKYKKFIPSAAKYVQDGLKNLLVDVASETVKKALWG</sequence>